<dbReference type="Proteomes" id="UP000249754">
    <property type="component" value="Unassembled WGS sequence"/>
</dbReference>
<comment type="caution">
    <text evidence="4">The sequence shown here is derived from an EMBL/GenBank/DDBJ whole genome shotgun (WGS) entry which is preliminary data.</text>
</comment>
<gene>
    <name evidence="4" type="ORF">LY11_02198</name>
</gene>
<dbReference type="SUPFAM" id="SSF50978">
    <property type="entry name" value="WD40 repeat-like"/>
    <property type="match status" value="1"/>
</dbReference>
<dbReference type="PANTHER" id="PTHR19848:SF8">
    <property type="entry name" value="F-BOX AND WD REPEAT DOMAIN CONTAINING 7"/>
    <property type="match status" value="1"/>
</dbReference>
<dbReference type="Gene3D" id="2.130.10.10">
    <property type="entry name" value="YVTN repeat-like/Quinoprotein amine dehydrogenase"/>
    <property type="match status" value="2"/>
</dbReference>
<proteinExistence type="predicted"/>
<feature type="repeat" description="WD" evidence="3">
    <location>
        <begin position="8"/>
        <end position="49"/>
    </location>
</feature>
<sequence>MLKHLRSLSGHQNPIYALTNSSTAGIFFTGGNDKGVVEWSLEKMSFVKVLMPVKTSVYSLYQYNDLLFVGQRSGEVSVFDLKKQIVTATFQAHEKPVFDLVTIPAKQEFLTASEDGTVGVWSLTDFTLLYRIRVSADTVRAIAVSANGLQAAFGCKDGVIRIYDLHDYSLLHILEKHSLPVTSVQYSPDGKYLISGGRDAQLNFWSLPDYQLQHTIPAHLFSVYGIAFHPSLPYFATVSQDKSIKLWGSDDLKLYKILSIEKSTHGHTHSINKLSWSLDGKYLLTTGDDKLVMVWEWDL</sequence>
<feature type="repeat" description="WD" evidence="3">
    <location>
        <begin position="174"/>
        <end position="215"/>
    </location>
</feature>
<dbReference type="STRING" id="188932.AY601_0119"/>
<dbReference type="PROSITE" id="PS50082">
    <property type="entry name" value="WD_REPEATS_2"/>
    <property type="match status" value="5"/>
</dbReference>
<dbReference type="SMART" id="SM00320">
    <property type="entry name" value="WD40"/>
    <property type="match status" value="6"/>
</dbReference>
<dbReference type="PANTHER" id="PTHR19848">
    <property type="entry name" value="WD40 REPEAT PROTEIN"/>
    <property type="match status" value="1"/>
</dbReference>
<feature type="repeat" description="WD" evidence="3">
    <location>
        <begin position="216"/>
        <end position="247"/>
    </location>
</feature>
<dbReference type="CDD" id="cd00200">
    <property type="entry name" value="WD40"/>
    <property type="match status" value="1"/>
</dbReference>
<keyword evidence="2" id="KW-0677">Repeat</keyword>
<evidence type="ECO:0000256" key="3">
    <source>
        <dbReference type="PROSITE-ProRule" id="PRU00221"/>
    </source>
</evidence>
<dbReference type="InterPro" id="IPR036322">
    <property type="entry name" value="WD40_repeat_dom_sf"/>
</dbReference>
<evidence type="ECO:0000313" key="5">
    <source>
        <dbReference type="Proteomes" id="UP000249754"/>
    </source>
</evidence>
<protein>
    <submittedName>
        <fullName evidence="4">WD domain G-beta repeat uncharacterized protein</fullName>
    </submittedName>
</protein>
<evidence type="ECO:0000256" key="1">
    <source>
        <dbReference type="ARBA" id="ARBA00022574"/>
    </source>
</evidence>
<reference evidence="4 5" key="1">
    <citation type="submission" date="2018-06" db="EMBL/GenBank/DDBJ databases">
        <title>Genomic Encyclopedia of Archaeal and Bacterial Type Strains, Phase II (KMG-II): from individual species to whole genera.</title>
        <authorList>
            <person name="Goeker M."/>
        </authorList>
    </citation>
    <scope>NUCLEOTIDE SEQUENCE [LARGE SCALE GENOMIC DNA]</scope>
    <source>
        <strain evidence="4 5">DSM 14825</strain>
    </source>
</reference>
<feature type="repeat" description="WD" evidence="3">
    <location>
        <begin position="90"/>
        <end position="131"/>
    </location>
</feature>
<dbReference type="RefSeq" id="WP_111633722.1">
    <property type="nucleotide sequence ID" value="NZ_QLLR01000008.1"/>
</dbReference>
<name>A0A327SS17_9SPHI</name>
<dbReference type="OrthoDB" id="933690at2"/>
<keyword evidence="1 3" id="KW-0853">WD repeat</keyword>
<evidence type="ECO:0000256" key="2">
    <source>
        <dbReference type="ARBA" id="ARBA00022737"/>
    </source>
</evidence>
<dbReference type="PROSITE" id="PS50294">
    <property type="entry name" value="WD_REPEATS_REGION"/>
    <property type="match status" value="4"/>
</dbReference>
<organism evidence="4 5">
    <name type="scientific">Pedobacter cryoconitis</name>
    <dbReference type="NCBI Taxonomy" id="188932"/>
    <lineage>
        <taxon>Bacteria</taxon>
        <taxon>Pseudomonadati</taxon>
        <taxon>Bacteroidota</taxon>
        <taxon>Sphingobacteriia</taxon>
        <taxon>Sphingobacteriales</taxon>
        <taxon>Sphingobacteriaceae</taxon>
        <taxon>Pedobacter</taxon>
    </lineage>
</organism>
<feature type="repeat" description="WD" evidence="3">
    <location>
        <begin position="264"/>
        <end position="299"/>
    </location>
</feature>
<dbReference type="EMBL" id="QLLR01000008">
    <property type="protein sequence ID" value="RAJ31699.1"/>
    <property type="molecule type" value="Genomic_DNA"/>
</dbReference>
<accession>A0A327SS17</accession>
<dbReference type="Pfam" id="PF00400">
    <property type="entry name" value="WD40"/>
    <property type="match status" value="6"/>
</dbReference>
<dbReference type="AlphaFoldDB" id="A0A327SS17"/>
<evidence type="ECO:0000313" key="4">
    <source>
        <dbReference type="EMBL" id="RAJ31699.1"/>
    </source>
</evidence>
<dbReference type="InterPro" id="IPR015943">
    <property type="entry name" value="WD40/YVTN_repeat-like_dom_sf"/>
</dbReference>
<dbReference type="InterPro" id="IPR001680">
    <property type="entry name" value="WD40_rpt"/>
</dbReference>